<dbReference type="RefSeq" id="XP_041163791.1">
    <property type="nucleotide sequence ID" value="XM_041306007.1"/>
</dbReference>
<dbReference type="Proteomes" id="UP000719766">
    <property type="component" value="Unassembled WGS sequence"/>
</dbReference>
<sequence>MNIVPETLKANVYINPKVLEEHHELHAVVAQITQLFLSDYATPLTNAFADTRTRHKWGNSTMAQTPTKGKAQTEDPIMPLIPRPIVPTSAHFIFPGRPAGSLEWLLSSSDYVLSHAPSFDNDTIIWKPHQIGLMQGQRDVPSIQRHVTIAAVGVGGAQVRGVRKGTSTAMTHTDDESSKSLQLSCTITIPPVTPISALPLKGIFASTVSPTRTPPCFIIEPLNADMSAITPFGDATEAVLENLGYLDNFHNICISICQNYLAKRWVTVLQQDANISLDHADAIREAMLKDCNFIARTRGPYIKVSKEVCQQLTERQCTKRLDEDQEIQAVLNYMNSKATDLACKFKQPRRRYLEHFTLGSVVHHRKHNKTSAWHAFMHFQGIRTNANKDMHEKSNIADFVKEATEYHQLTAEQRTKLILDFDEVKKGAQDCPLNITTHSRAAECARSFQYMKEELEALKQCVGVEAIVVMVRGVSNFSMAPKAFFTSSAAEQFVWLYLRKDVAQLATDFESTILANGLILNSATNHRERVVNAKAAIRTGLRLSLCEVTNNPSASMEFTKYKKLVSTYFIKLMGWNHPQWANPSDLKGGIDSLENVVEAIRLHHCCFVAIDQEEAKERAWCIKNGETLTPKLEPPVPLEPPPSNTPDFTAPDDNAASVLFSLPHNIQPAPLHGDDDIEPTRSSITDDMVDPELRALDQVLHSDTQTALETNP</sequence>
<feature type="compositionally biased region" description="Pro residues" evidence="1">
    <location>
        <begin position="632"/>
        <end position="644"/>
    </location>
</feature>
<evidence type="ECO:0000313" key="2">
    <source>
        <dbReference type="EMBL" id="KAG1799392.1"/>
    </source>
</evidence>
<evidence type="ECO:0000313" key="3">
    <source>
        <dbReference type="Proteomes" id="UP000719766"/>
    </source>
</evidence>
<accession>A0A9P7DNT1</accession>
<gene>
    <name evidence="2" type="ORF">HD556DRAFT_1439775</name>
</gene>
<evidence type="ECO:0000256" key="1">
    <source>
        <dbReference type="SAM" id="MobiDB-lite"/>
    </source>
</evidence>
<comment type="caution">
    <text evidence="2">The sequence shown here is derived from an EMBL/GenBank/DDBJ whole genome shotgun (WGS) entry which is preliminary data.</text>
</comment>
<name>A0A9P7DNT1_9AGAM</name>
<dbReference type="AlphaFoldDB" id="A0A9P7DNT1"/>
<keyword evidence="3" id="KW-1185">Reference proteome</keyword>
<dbReference type="OrthoDB" id="2690792at2759"/>
<organism evidence="2 3">
    <name type="scientific">Suillus plorans</name>
    <dbReference type="NCBI Taxonomy" id="116603"/>
    <lineage>
        <taxon>Eukaryota</taxon>
        <taxon>Fungi</taxon>
        <taxon>Dikarya</taxon>
        <taxon>Basidiomycota</taxon>
        <taxon>Agaricomycotina</taxon>
        <taxon>Agaricomycetes</taxon>
        <taxon>Agaricomycetidae</taxon>
        <taxon>Boletales</taxon>
        <taxon>Suillineae</taxon>
        <taxon>Suillaceae</taxon>
        <taxon>Suillus</taxon>
    </lineage>
</organism>
<dbReference type="EMBL" id="JABBWE010000011">
    <property type="protein sequence ID" value="KAG1799392.1"/>
    <property type="molecule type" value="Genomic_DNA"/>
</dbReference>
<reference evidence="2" key="1">
    <citation type="journal article" date="2020" name="New Phytol.">
        <title>Comparative genomics reveals dynamic genome evolution in host specialist ectomycorrhizal fungi.</title>
        <authorList>
            <person name="Lofgren L.A."/>
            <person name="Nguyen N.H."/>
            <person name="Vilgalys R."/>
            <person name="Ruytinx J."/>
            <person name="Liao H.L."/>
            <person name="Branco S."/>
            <person name="Kuo A."/>
            <person name="LaButti K."/>
            <person name="Lipzen A."/>
            <person name="Andreopoulos W."/>
            <person name="Pangilinan J."/>
            <person name="Riley R."/>
            <person name="Hundley H."/>
            <person name="Na H."/>
            <person name="Barry K."/>
            <person name="Grigoriev I.V."/>
            <person name="Stajich J.E."/>
            <person name="Kennedy P.G."/>
        </authorList>
    </citation>
    <scope>NUCLEOTIDE SEQUENCE</scope>
    <source>
        <strain evidence="2">S12</strain>
    </source>
</reference>
<feature type="region of interest" description="Disordered" evidence="1">
    <location>
        <begin position="630"/>
        <end position="650"/>
    </location>
</feature>
<proteinExistence type="predicted"/>
<dbReference type="GeneID" id="64599771"/>
<protein>
    <submittedName>
        <fullName evidence="2">Uncharacterized protein</fullName>
    </submittedName>
</protein>